<keyword evidence="9" id="KW-1185">Reference proteome</keyword>
<keyword evidence="7 8" id="KW-0349">Heme</keyword>
<evidence type="ECO:0000256" key="6">
    <source>
        <dbReference type="ARBA" id="ARBA00023033"/>
    </source>
</evidence>
<dbReference type="GO" id="GO:0020037">
    <property type="term" value="F:heme binding"/>
    <property type="evidence" value="ECO:0007669"/>
    <property type="project" value="InterPro"/>
</dbReference>
<evidence type="ECO:0000313" key="10">
    <source>
        <dbReference type="WBParaSite" id="Pan_g7154.t1"/>
    </source>
</evidence>
<sequence length="499" mass="57656">MIAALIFVFVILVVFQNYYWKRRNLPPGPAPMPFFGNLLEIRKGNHPDFYVKCTKKYGDIYTVWMGLTPLVCVNDIEAVNEHFLRDGETYTGRHFPKEMMEILKNGITGIVFTEGQLWREHRRFALSVFRDFGVGKNLMEEKILDEIVPLFEDIDADIDAGVVNHSITDHINVTIGSIINALIMGHKYRSKERRVEFFKIKHIIDATFKELAHGIALVFQFKTHMFKNWPYFGKFYKKITASRDVVMNYFKEKVAEKRATIDFDSDAPIEDYVEAYLRKQKALEDAGSPHYFDDEQLYGTMWDLWTAGQETTANTTNWCVVYLINHPEVQEKLQAELGTIVSPDQLVTNDQRNRTPYLNAVIAELQRLSNVIETNAIHRTTKDTIVHGYKIPEGTAIISHISSILYDERYFPEPYAFKPERFIDENGAFKQHPALIPFGVGKRSCLGEALAKMELYLVIANMFNRYKFSADPEKPVPLTRIMSGTINAAPYNCRIEKRF</sequence>
<dbReference type="Proteomes" id="UP000492821">
    <property type="component" value="Unassembled WGS sequence"/>
</dbReference>
<dbReference type="GO" id="GO:0006805">
    <property type="term" value="P:xenobiotic metabolic process"/>
    <property type="evidence" value="ECO:0007669"/>
    <property type="project" value="TreeGrafter"/>
</dbReference>
<dbReference type="CDD" id="cd20617">
    <property type="entry name" value="CYP1_2-like"/>
    <property type="match status" value="1"/>
</dbReference>
<dbReference type="PRINTS" id="PR00385">
    <property type="entry name" value="P450"/>
</dbReference>
<dbReference type="Gene3D" id="1.10.630.10">
    <property type="entry name" value="Cytochrome P450"/>
    <property type="match status" value="1"/>
</dbReference>
<evidence type="ECO:0000256" key="1">
    <source>
        <dbReference type="ARBA" id="ARBA00001971"/>
    </source>
</evidence>
<feature type="binding site" description="axial binding residue" evidence="7">
    <location>
        <position position="445"/>
    </location>
    <ligand>
        <name>heme</name>
        <dbReference type="ChEBI" id="CHEBI:30413"/>
    </ligand>
    <ligandPart>
        <name>Fe</name>
        <dbReference type="ChEBI" id="CHEBI:18248"/>
    </ligandPart>
</feature>
<accession>A0A7E4W476</accession>
<dbReference type="GO" id="GO:0016712">
    <property type="term" value="F:oxidoreductase activity, acting on paired donors, with incorporation or reduction of molecular oxygen, reduced flavin or flavoprotein as one donor, and incorporation of one atom of oxygen"/>
    <property type="evidence" value="ECO:0007669"/>
    <property type="project" value="TreeGrafter"/>
</dbReference>
<evidence type="ECO:0000256" key="7">
    <source>
        <dbReference type="PIRSR" id="PIRSR602401-1"/>
    </source>
</evidence>
<evidence type="ECO:0000256" key="4">
    <source>
        <dbReference type="ARBA" id="ARBA00023002"/>
    </source>
</evidence>
<dbReference type="InterPro" id="IPR017972">
    <property type="entry name" value="Cyt_P450_CS"/>
</dbReference>
<evidence type="ECO:0000256" key="8">
    <source>
        <dbReference type="RuleBase" id="RU000461"/>
    </source>
</evidence>
<dbReference type="Pfam" id="PF00067">
    <property type="entry name" value="p450"/>
    <property type="match status" value="1"/>
</dbReference>
<dbReference type="FunFam" id="1.10.630.10:FF:000036">
    <property type="entry name" value="CYtochrome P450 family"/>
    <property type="match status" value="1"/>
</dbReference>
<dbReference type="GO" id="GO:0005506">
    <property type="term" value="F:iron ion binding"/>
    <property type="evidence" value="ECO:0007669"/>
    <property type="project" value="InterPro"/>
</dbReference>
<comment type="similarity">
    <text evidence="2 8">Belongs to the cytochrome P450 family.</text>
</comment>
<keyword evidence="5 7" id="KW-0408">Iron</keyword>
<keyword evidence="6 8" id="KW-0503">Monooxygenase</keyword>
<dbReference type="AlphaFoldDB" id="A0A7E4W476"/>
<name>A0A7E4W476_PANRE</name>
<dbReference type="InterPro" id="IPR002401">
    <property type="entry name" value="Cyt_P450_E_grp-I"/>
</dbReference>
<dbReference type="GO" id="GO:0006082">
    <property type="term" value="P:organic acid metabolic process"/>
    <property type="evidence" value="ECO:0007669"/>
    <property type="project" value="TreeGrafter"/>
</dbReference>
<dbReference type="InterPro" id="IPR050182">
    <property type="entry name" value="Cytochrome_P450_fam2"/>
</dbReference>
<evidence type="ECO:0000313" key="9">
    <source>
        <dbReference type="Proteomes" id="UP000492821"/>
    </source>
</evidence>
<reference evidence="10" key="2">
    <citation type="submission" date="2020-10" db="UniProtKB">
        <authorList>
            <consortium name="WormBaseParasite"/>
        </authorList>
    </citation>
    <scope>IDENTIFICATION</scope>
</reference>
<dbReference type="SUPFAM" id="SSF48264">
    <property type="entry name" value="Cytochrome P450"/>
    <property type="match status" value="1"/>
</dbReference>
<dbReference type="GO" id="GO:0005737">
    <property type="term" value="C:cytoplasm"/>
    <property type="evidence" value="ECO:0007669"/>
    <property type="project" value="TreeGrafter"/>
</dbReference>
<proteinExistence type="inferred from homology"/>
<dbReference type="InterPro" id="IPR001128">
    <property type="entry name" value="Cyt_P450"/>
</dbReference>
<evidence type="ECO:0000256" key="5">
    <source>
        <dbReference type="ARBA" id="ARBA00023004"/>
    </source>
</evidence>
<keyword evidence="4 8" id="KW-0560">Oxidoreductase</keyword>
<evidence type="ECO:0000256" key="3">
    <source>
        <dbReference type="ARBA" id="ARBA00022723"/>
    </source>
</evidence>
<protein>
    <submittedName>
        <fullName evidence="10">CYtochrome P450 family</fullName>
    </submittedName>
</protein>
<dbReference type="InterPro" id="IPR036396">
    <property type="entry name" value="Cyt_P450_sf"/>
</dbReference>
<dbReference type="PRINTS" id="PR00463">
    <property type="entry name" value="EP450I"/>
</dbReference>
<comment type="cofactor">
    <cofactor evidence="1 7">
        <name>heme</name>
        <dbReference type="ChEBI" id="CHEBI:30413"/>
    </cofactor>
</comment>
<dbReference type="WBParaSite" id="Pan_g7154.t1">
    <property type="protein sequence ID" value="Pan_g7154.t1"/>
    <property type="gene ID" value="Pan_g7154"/>
</dbReference>
<evidence type="ECO:0000256" key="2">
    <source>
        <dbReference type="ARBA" id="ARBA00010617"/>
    </source>
</evidence>
<reference evidence="9" key="1">
    <citation type="journal article" date="2013" name="Genetics">
        <title>The draft genome and transcriptome of Panagrellus redivivus are shaped by the harsh demands of a free-living lifestyle.</title>
        <authorList>
            <person name="Srinivasan J."/>
            <person name="Dillman A.R."/>
            <person name="Macchietto M.G."/>
            <person name="Heikkinen L."/>
            <person name="Lakso M."/>
            <person name="Fracchia K.M."/>
            <person name="Antoshechkin I."/>
            <person name="Mortazavi A."/>
            <person name="Wong G."/>
            <person name="Sternberg P.W."/>
        </authorList>
    </citation>
    <scope>NUCLEOTIDE SEQUENCE [LARGE SCALE GENOMIC DNA]</scope>
    <source>
        <strain evidence="9">MT8872</strain>
    </source>
</reference>
<dbReference type="PANTHER" id="PTHR24300:SF375">
    <property type="entry name" value="CYTOCHROME P450 FAMILY"/>
    <property type="match status" value="1"/>
</dbReference>
<dbReference type="PANTHER" id="PTHR24300">
    <property type="entry name" value="CYTOCHROME P450 508A4-RELATED"/>
    <property type="match status" value="1"/>
</dbReference>
<keyword evidence="3 7" id="KW-0479">Metal-binding</keyword>
<dbReference type="PROSITE" id="PS00086">
    <property type="entry name" value="CYTOCHROME_P450"/>
    <property type="match status" value="1"/>
</dbReference>
<organism evidence="9 10">
    <name type="scientific">Panagrellus redivivus</name>
    <name type="common">Microworm</name>
    <dbReference type="NCBI Taxonomy" id="6233"/>
    <lineage>
        <taxon>Eukaryota</taxon>
        <taxon>Metazoa</taxon>
        <taxon>Ecdysozoa</taxon>
        <taxon>Nematoda</taxon>
        <taxon>Chromadorea</taxon>
        <taxon>Rhabditida</taxon>
        <taxon>Tylenchina</taxon>
        <taxon>Panagrolaimomorpha</taxon>
        <taxon>Panagrolaimoidea</taxon>
        <taxon>Panagrolaimidae</taxon>
        <taxon>Panagrellus</taxon>
    </lineage>
</organism>